<evidence type="ECO:0000313" key="2">
    <source>
        <dbReference type="Proteomes" id="UP001150904"/>
    </source>
</evidence>
<comment type="caution">
    <text evidence="1">The sequence shown here is derived from an EMBL/GenBank/DDBJ whole genome shotgun (WGS) entry which is preliminary data.</text>
</comment>
<organism evidence="1 2">
    <name type="scientific">Penicillium cinerascens</name>
    <dbReference type="NCBI Taxonomy" id="70096"/>
    <lineage>
        <taxon>Eukaryota</taxon>
        <taxon>Fungi</taxon>
        <taxon>Dikarya</taxon>
        <taxon>Ascomycota</taxon>
        <taxon>Pezizomycotina</taxon>
        <taxon>Eurotiomycetes</taxon>
        <taxon>Eurotiomycetidae</taxon>
        <taxon>Eurotiales</taxon>
        <taxon>Aspergillaceae</taxon>
        <taxon>Penicillium</taxon>
    </lineage>
</organism>
<keyword evidence="2" id="KW-1185">Reference proteome</keyword>
<dbReference type="EMBL" id="JAPQKR010000014">
    <property type="protein sequence ID" value="KAJ5198771.1"/>
    <property type="molecule type" value="Genomic_DNA"/>
</dbReference>
<evidence type="ECO:0000313" key="1">
    <source>
        <dbReference type="EMBL" id="KAJ5198771.1"/>
    </source>
</evidence>
<proteinExistence type="predicted"/>
<sequence>MESQDLSKKALRAHEFSAAGDALTKGNLQTIPQAKNYSICRFIGTSSYGQPYYATAQMANRVDHNNQIEIMKQVVGRVYGDRSLPGQQKDLR</sequence>
<dbReference type="Proteomes" id="UP001150904">
    <property type="component" value="Unassembled WGS sequence"/>
</dbReference>
<dbReference type="AlphaFoldDB" id="A0A9W9JMH2"/>
<reference evidence="1" key="2">
    <citation type="journal article" date="2023" name="IMA Fungus">
        <title>Comparative genomic study of the Penicillium genus elucidates a diverse pangenome and 15 lateral gene transfer events.</title>
        <authorList>
            <person name="Petersen C."/>
            <person name="Sorensen T."/>
            <person name="Nielsen M.R."/>
            <person name="Sondergaard T.E."/>
            <person name="Sorensen J.L."/>
            <person name="Fitzpatrick D.A."/>
            <person name="Frisvad J.C."/>
            <person name="Nielsen K.L."/>
        </authorList>
    </citation>
    <scope>NUCLEOTIDE SEQUENCE</scope>
    <source>
        <strain evidence="1">IBT 15544</strain>
    </source>
</reference>
<protein>
    <submittedName>
        <fullName evidence="1">Uncharacterized protein</fullName>
    </submittedName>
</protein>
<gene>
    <name evidence="1" type="ORF">N7498_007888</name>
</gene>
<reference evidence="1" key="1">
    <citation type="submission" date="2022-12" db="EMBL/GenBank/DDBJ databases">
        <authorList>
            <person name="Petersen C."/>
        </authorList>
    </citation>
    <scope>NUCLEOTIDE SEQUENCE</scope>
    <source>
        <strain evidence="1">IBT 15544</strain>
    </source>
</reference>
<name>A0A9W9JMH2_9EURO</name>
<dbReference type="GeneID" id="83182251"/>
<accession>A0A9W9JMH2</accession>
<dbReference type="RefSeq" id="XP_058307199.1">
    <property type="nucleotide sequence ID" value="XM_058454950.1"/>
</dbReference>